<comment type="caution">
    <text evidence="6">The sequence shown here is derived from an EMBL/GenBank/DDBJ whole genome shotgun (WGS) entry which is preliminary data.</text>
</comment>
<dbReference type="SUPFAM" id="SSF54001">
    <property type="entry name" value="Cysteine proteinases"/>
    <property type="match status" value="1"/>
</dbReference>
<gene>
    <name evidence="6" type="ORF">C7377_0533</name>
</gene>
<dbReference type="Gene3D" id="3.90.1720.10">
    <property type="entry name" value="endopeptidase domain like (from Nostoc punctiforme)"/>
    <property type="match status" value="1"/>
</dbReference>
<evidence type="ECO:0000256" key="4">
    <source>
        <dbReference type="ARBA" id="ARBA00022807"/>
    </source>
</evidence>
<sequence>MMTLDFLYGIVLLSMIPVRYEPAEQSEMVTQLMFGDTFRVIEEDGNWLHIRNDFDNYEGWVYNRTVFQLDEETYREITESRPAIVASFQATVQEEDKPLTHIVQGSSLPNYNHETQTFRVGDRVFHFDGEVATTPENCRTQLIENAKTYLNAPYLWGGKSAYGIDCSGFVQQVSKVVGIKLPRDASQQVLLGDDVSFLENVKPGDLAFFDNEEGRIIHVGILLSKDRIIHASGQVRIDSIDQEGIYNLELGEYTHNLRTIKKIIE</sequence>
<organism evidence="6 7">
    <name type="scientific">Balneicella halophila</name>
    <dbReference type="NCBI Taxonomy" id="1537566"/>
    <lineage>
        <taxon>Bacteria</taxon>
        <taxon>Pseudomonadati</taxon>
        <taxon>Bacteroidota</taxon>
        <taxon>Bacteroidia</taxon>
        <taxon>Bacteroidales</taxon>
        <taxon>Balneicellaceae</taxon>
        <taxon>Balneicella</taxon>
    </lineage>
</organism>
<name>A0A7L4UR31_BALHA</name>
<dbReference type="InterPro" id="IPR038765">
    <property type="entry name" value="Papain-like_cys_pep_sf"/>
</dbReference>
<evidence type="ECO:0000256" key="1">
    <source>
        <dbReference type="ARBA" id="ARBA00007074"/>
    </source>
</evidence>
<keyword evidence="7" id="KW-1185">Reference proteome</keyword>
<dbReference type="Pfam" id="PF00877">
    <property type="entry name" value="NLPC_P60"/>
    <property type="match status" value="1"/>
</dbReference>
<dbReference type="EMBL" id="QENZ01000003">
    <property type="protein sequence ID" value="PVX52226.1"/>
    <property type="molecule type" value="Genomic_DNA"/>
</dbReference>
<dbReference type="InterPro" id="IPR041382">
    <property type="entry name" value="SH3_16"/>
</dbReference>
<dbReference type="GO" id="GO:0006508">
    <property type="term" value="P:proteolysis"/>
    <property type="evidence" value="ECO:0007669"/>
    <property type="project" value="UniProtKB-KW"/>
</dbReference>
<keyword evidence="4" id="KW-0788">Thiol protease</keyword>
<dbReference type="Pfam" id="PF18348">
    <property type="entry name" value="SH3_16"/>
    <property type="match status" value="1"/>
</dbReference>
<reference evidence="6 7" key="1">
    <citation type="submission" date="2018-05" db="EMBL/GenBank/DDBJ databases">
        <title>Genomic Encyclopedia of Type Strains, Phase IV (KMG-IV): sequencing the most valuable type-strain genomes for metagenomic binning, comparative biology and taxonomic classification.</title>
        <authorList>
            <person name="Goeker M."/>
        </authorList>
    </citation>
    <scope>NUCLEOTIDE SEQUENCE [LARGE SCALE GENOMIC DNA]</scope>
    <source>
        <strain evidence="6 7">DSM 28579</strain>
    </source>
</reference>
<dbReference type="PANTHER" id="PTHR47053">
    <property type="entry name" value="MUREIN DD-ENDOPEPTIDASE MEPH-RELATED"/>
    <property type="match status" value="1"/>
</dbReference>
<dbReference type="PANTHER" id="PTHR47053:SF1">
    <property type="entry name" value="MUREIN DD-ENDOPEPTIDASE MEPH-RELATED"/>
    <property type="match status" value="1"/>
</dbReference>
<dbReference type="RefSeq" id="WP_116495768.1">
    <property type="nucleotide sequence ID" value="NZ_QENZ01000003.1"/>
</dbReference>
<dbReference type="Proteomes" id="UP000251835">
    <property type="component" value="Unassembled WGS sequence"/>
</dbReference>
<dbReference type="InterPro" id="IPR000064">
    <property type="entry name" value="NLP_P60_dom"/>
</dbReference>
<dbReference type="Gene3D" id="2.30.30.40">
    <property type="entry name" value="SH3 Domains"/>
    <property type="match status" value="1"/>
</dbReference>
<dbReference type="AlphaFoldDB" id="A0A7L4UR31"/>
<keyword evidence="2" id="KW-0645">Protease</keyword>
<dbReference type="PROSITE" id="PS51935">
    <property type="entry name" value="NLPC_P60"/>
    <property type="match status" value="1"/>
</dbReference>
<evidence type="ECO:0000313" key="6">
    <source>
        <dbReference type="EMBL" id="PVX52226.1"/>
    </source>
</evidence>
<proteinExistence type="inferred from homology"/>
<evidence type="ECO:0000313" key="7">
    <source>
        <dbReference type="Proteomes" id="UP000251835"/>
    </source>
</evidence>
<dbReference type="GO" id="GO:0008234">
    <property type="term" value="F:cysteine-type peptidase activity"/>
    <property type="evidence" value="ECO:0007669"/>
    <property type="project" value="UniProtKB-KW"/>
</dbReference>
<evidence type="ECO:0000256" key="3">
    <source>
        <dbReference type="ARBA" id="ARBA00022801"/>
    </source>
</evidence>
<protein>
    <submittedName>
        <fullName evidence="6">SH3 domain-containing protein</fullName>
    </submittedName>
</protein>
<evidence type="ECO:0000256" key="2">
    <source>
        <dbReference type="ARBA" id="ARBA00022670"/>
    </source>
</evidence>
<dbReference type="OrthoDB" id="9813368at2"/>
<evidence type="ECO:0000259" key="5">
    <source>
        <dbReference type="PROSITE" id="PS51935"/>
    </source>
</evidence>
<feature type="domain" description="NlpC/P60" evidence="5">
    <location>
        <begin position="136"/>
        <end position="264"/>
    </location>
</feature>
<keyword evidence="3" id="KW-0378">Hydrolase</keyword>
<accession>A0A7L4UR31</accession>
<dbReference type="InterPro" id="IPR051202">
    <property type="entry name" value="Peptidase_C40"/>
</dbReference>
<comment type="similarity">
    <text evidence="1">Belongs to the peptidase C40 family.</text>
</comment>